<dbReference type="Proteomes" id="UP001159363">
    <property type="component" value="Chromosome 12"/>
</dbReference>
<organism evidence="2 3">
    <name type="scientific">Dryococelus australis</name>
    <dbReference type="NCBI Taxonomy" id="614101"/>
    <lineage>
        <taxon>Eukaryota</taxon>
        <taxon>Metazoa</taxon>
        <taxon>Ecdysozoa</taxon>
        <taxon>Arthropoda</taxon>
        <taxon>Hexapoda</taxon>
        <taxon>Insecta</taxon>
        <taxon>Pterygota</taxon>
        <taxon>Neoptera</taxon>
        <taxon>Polyneoptera</taxon>
        <taxon>Phasmatodea</taxon>
        <taxon>Verophasmatodea</taxon>
        <taxon>Anareolatae</taxon>
        <taxon>Phasmatidae</taxon>
        <taxon>Eurycanthinae</taxon>
        <taxon>Dryococelus</taxon>
    </lineage>
</organism>
<protein>
    <recommendedName>
        <fullName evidence="1">MADF domain-containing protein</fullName>
    </recommendedName>
</protein>
<dbReference type="PANTHER" id="PTHR21505:SF8">
    <property type="entry name" value="DPT-YFP REPRESSOR BY OVEREXPRESSION, ISOFORM D-RELATED"/>
    <property type="match status" value="1"/>
</dbReference>
<evidence type="ECO:0000259" key="1">
    <source>
        <dbReference type="Pfam" id="PF10545"/>
    </source>
</evidence>
<proteinExistence type="predicted"/>
<dbReference type="InterPro" id="IPR006578">
    <property type="entry name" value="MADF-dom"/>
</dbReference>
<dbReference type="PANTHER" id="PTHR21505">
    <property type="entry name" value="MADF DOMAIN-CONTAINING PROTEIN-RELATED"/>
    <property type="match status" value="1"/>
</dbReference>
<keyword evidence="3" id="KW-1185">Reference proteome</keyword>
<dbReference type="EMBL" id="JARBHB010000013">
    <property type="protein sequence ID" value="KAJ8870092.1"/>
    <property type="molecule type" value="Genomic_DNA"/>
</dbReference>
<evidence type="ECO:0000313" key="3">
    <source>
        <dbReference type="Proteomes" id="UP001159363"/>
    </source>
</evidence>
<accession>A0ABQ9GD11</accession>
<gene>
    <name evidence="2" type="ORF">PR048_029103</name>
</gene>
<evidence type="ECO:0000313" key="2">
    <source>
        <dbReference type="EMBL" id="KAJ8870092.1"/>
    </source>
</evidence>
<reference evidence="2 3" key="1">
    <citation type="submission" date="2023-02" db="EMBL/GenBank/DDBJ databases">
        <title>LHISI_Scaffold_Assembly.</title>
        <authorList>
            <person name="Stuart O.P."/>
            <person name="Cleave R."/>
            <person name="Magrath M.J.L."/>
            <person name="Mikheyev A.S."/>
        </authorList>
    </citation>
    <scope>NUCLEOTIDE SEQUENCE [LARGE SCALE GENOMIC DNA]</scope>
    <source>
        <strain evidence="2">Daus_M_001</strain>
        <tissue evidence="2">Leg muscle</tissue>
    </source>
</reference>
<comment type="caution">
    <text evidence="2">The sequence shown here is derived from an EMBL/GenBank/DDBJ whole genome shotgun (WGS) entry which is preliminary data.</text>
</comment>
<name>A0ABQ9GD11_9NEOP</name>
<dbReference type="Pfam" id="PF10545">
    <property type="entry name" value="MADF_DNA_bdg"/>
    <property type="match status" value="1"/>
</dbReference>
<feature type="domain" description="MADF" evidence="1">
    <location>
        <begin position="339"/>
        <end position="410"/>
    </location>
</feature>
<sequence length="513" mass="57329">MWIQQTSGHSWIIVTNYKQAPTSRAQREPITMHYVNPHTWRVDWATRIVIGAVGGCQGARSAARPGAATSYLRAARPECLIKNCEETTNRLYQQVGRTFNNSRGKTCISETLKRSSSTVSLGLSIAISTDSWQLVTKSSETVSLLAPHQGESGSIPGRATPGFSLVGIVPDNAAGQLVFSGISRFPRPFIPTLLHAHLTSPSSALKTRCQPYGLAALRLPNRRGRGITWAALNSEVLRADEDRREYPPTSGVVRHDSHVRKFGNDPAGNQTQFAYVGGEQSNRSATTAPQETECKGSSPLYKSARPLKWGHVIGLCLQAALHADIDPSFGGLPQRMPLQDYKNRDKRHDVLVEIAVSFGISKDEIERKIKNLLSHFARECKKENNTCKSGSGTGMCYRSKWFAYDAMLFLKDRNKQRRLRTQRTRVHLSRQETLPNVPNCGNLSDTKRYPSRRTYSLKKQERGEYTVFGEQVAIKLTKLLFPHDRYMVQHIINNTLFGAEMGKYNTILPLFTA</sequence>